<feature type="region of interest" description="Disordered" evidence="1">
    <location>
        <begin position="225"/>
        <end position="263"/>
    </location>
</feature>
<dbReference type="OrthoDB" id="5367448at2759"/>
<feature type="region of interest" description="Disordered" evidence="1">
    <location>
        <begin position="100"/>
        <end position="124"/>
    </location>
</feature>
<reference evidence="2" key="1">
    <citation type="journal article" date="2020" name="Stud. Mycol.">
        <title>101 Dothideomycetes genomes: a test case for predicting lifestyles and emergence of pathogens.</title>
        <authorList>
            <person name="Haridas S."/>
            <person name="Albert R."/>
            <person name="Binder M."/>
            <person name="Bloem J."/>
            <person name="Labutti K."/>
            <person name="Salamov A."/>
            <person name="Andreopoulos B."/>
            <person name="Baker S."/>
            <person name="Barry K."/>
            <person name="Bills G."/>
            <person name="Bluhm B."/>
            <person name="Cannon C."/>
            <person name="Castanera R."/>
            <person name="Culley D."/>
            <person name="Daum C."/>
            <person name="Ezra D."/>
            <person name="Gonzalez J."/>
            <person name="Henrissat B."/>
            <person name="Kuo A."/>
            <person name="Liang C."/>
            <person name="Lipzen A."/>
            <person name="Lutzoni F."/>
            <person name="Magnuson J."/>
            <person name="Mondo S."/>
            <person name="Nolan M."/>
            <person name="Ohm R."/>
            <person name="Pangilinan J."/>
            <person name="Park H.-J."/>
            <person name="Ramirez L."/>
            <person name="Alfaro M."/>
            <person name="Sun H."/>
            <person name="Tritt A."/>
            <person name="Yoshinaga Y."/>
            <person name="Zwiers L.-H."/>
            <person name="Turgeon B."/>
            <person name="Goodwin S."/>
            <person name="Spatafora J."/>
            <person name="Crous P."/>
            <person name="Grigoriev I."/>
        </authorList>
    </citation>
    <scope>NUCLEOTIDE SEQUENCE</scope>
    <source>
        <strain evidence="2">SCOH1-5</strain>
    </source>
</reference>
<organism evidence="2 3">
    <name type="scientific">Cercospora zeae-maydis SCOH1-5</name>
    <dbReference type="NCBI Taxonomy" id="717836"/>
    <lineage>
        <taxon>Eukaryota</taxon>
        <taxon>Fungi</taxon>
        <taxon>Dikarya</taxon>
        <taxon>Ascomycota</taxon>
        <taxon>Pezizomycotina</taxon>
        <taxon>Dothideomycetes</taxon>
        <taxon>Dothideomycetidae</taxon>
        <taxon>Mycosphaerellales</taxon>
        <taxon>Mycosphaerellaceae</taxon>
        <taxon>Cercospora</taxon>
    </lineage>
</organism>
<feature type="compositionally biased region" description="Basic and acidic residues" evidence="1">
    <location>
        <begin position="242"/>
        <end position="256"/>
    </location>
</feature>
<accession>A0A6A6FR50</accession>
<dbReference type="AlphaFoldDB" id="A0A6A6FR50"/>
<dbReference type="CDD" id="cd00590">
    <property type="entry name" value="RRM_SF"/>
    <property type="match status" value="1"/>
</dbReference>
<dbReference type="EMBL" id="ML992665">
    <property type="protein sequence ID" value="KAF2215648.1"/>
    <property type="molecule type" value="Genomic_DNA"/>
</dbReference>
<keyword evidence="3" id="KW-1185">Reference proteome</keyword>
<proteinExistence type="predicted"/>
<evidence type="ECO:0000313" key="3">
    <source>
        <dbReference type="Proteomes" id="UP000799539"/>
    </source>
</evidence>
<name>A0A6A6FR50_9PEZI</name>
<evidence type="ECO:0000256" key="1">
    <source>
        <dbReference type="SAM" id="MobiDB-lite"/>
    </source>
</evidence>
<protein>
    <recommendedName>
        <fullName evidence="4">RRM domain-containing protein</fullName>
    </recommendedName>
</protein>
<sequence>MASLARSIAGRALHLRISPRPSNLGESREILRLISQFGEVEYFRNLKYDALPMPVAALVIFKSGDAATHCLKKCPIRFRLGRAPVQEHVERDSPARPVVAPAATDAPARTVSPQRTGGAWGLGQTRALSTQSSYTSIGRLPNPPARPPQIPFQPPPLPLLDSRIFQINAHPARAHFRDQINMAHYHGSFMLDTKSVAQTDLSRTVPLLGLSCINWKKEDQPWRVVDRQKAQERTGPSRRKSLKELYDEPAEVKATSREGALPE</sequence>
<evidence type="ECO:0000313" key="2">
    <source>
        <dbReference type="EMBL" id="KAF2215648.1"/>
    </source>
</evidence>
<feature type="compositionally biased region" description="Low complexity" evidence="1">
    <location>
        <begin position="100"/>
        <end position="111"/>
    </location>
</feature>
<dbReference type="Proteomes" id="UP000799539">
    <property type="component" value="Unassembled WGS sequence"/>
</dbReference>
<gene>
    <name evidence="2" type="ORF">CERZMDRAFT_81794</name>
</gene>
<evidence type="ECO:0008006" key="4">
    <source>
        <dbReference type="Google" id="ProtNLM"/>
    </source>
</evidence>